<dbReference type="SFLD" id="SFLDG01136">
    <property type="entry name" value="C1.6:_Phosphoserine_Phosphatas"/>
    <property type="match status" value="1"/>
</dbReference>
<evidence type="ECO:0000256" key="2">
    <source>
        <dbReference type="ARBA" id="ARBA00001946"/>
    </source>
</evidence>
<keyword evidence="9" id="KW-0378">Hydrolase</keyword>
<evidence type="ECO:0000313" key="12">
    <source>
        <dbReference type="Proteomes" id="UP000033725"/>
    </source>
</evidence>
<dbReference type="UniPathway" id="UPA00628"/>
<evidence type="ECO:0000256" key="4">
    <source>
        <dbReference type="ARBA" id="ARBA00005893"/>
    </source>
</evidence>
<evidence type="ECO:0000256" key="7">
    <source>
        <dbReference type="ARBA" id="ARBA00012491"/>
    </source>
</evidence>
<dbReference type="SFLD" id="SFLDS00003">
    <property type="entry name" value="Haloacid_Dehalogenase"/>
    <property type="match status" value="1"/>
</dbReference>
<comment type="cofactor">
    <cofactor evidence="2">
        <name>Mg(2+)</name>
        <dbReference type="ChEBI" id="CHEBI:18420"/>
    </cofactor>
</comment>
<dbReference type="CDD" id="cd02513">
    <property type="entry name" value="CMP-NeuAc_Synthase"/>
    <property type="match status" value="1"/>
</dbReference>
<dbReference type="InterPro" id="IPR050793">
    <property type="entry name" value="CMP-NeuNAc_synthase"/>
</dbReference>
<comment type="caution">
    <text evidence="11">The sequence shown here is derived from an EMBL/GenBank/DDBJ whole genome shotgun (WGS) entry which is preliminary data.</text>
</comment>
<dbReference type="Gene3D" id="3.40.50.1000">
    <property type="entry name" value="HAD superfamily/HAD-like"/>
    <property type="match status" value="1"/>
</dbReference>
<evidence type="ECO:0000256" key="9">
    <source>
        <dbReference type="ARBA" id="ARBA00022801"/>
    </source>
</evidence>
<comment type="similarity">
    <text evidence="5">Belongs to the CMP-NeuNAc synthase family.</text>
</comment>
<comment type="similarity">
    <text evidence="4">Belongs to the KdsC family.</text>
</comment>
<dbReference type="SFLD" id="SFLDG01138">
    <property type="entry name" value="C1.6.2:_Deoxy-d-mannose-octulo"/>
    <property type="match status" value="1"/>
</dbReference>
<dbReference type="EC" id="2.7.7.43" evidence="7"/>
<sequence>MDEQRPLTVAIIPARGGSKQVPRKNLQRVGGVPLVERAVRAAARAAGVDLVVVSTDDDEIATVATAAGARVVRRPPELSGDTATSESAILHALDDLEASGDSVDVVAFLQATSPFIPSDALAAAVEEIRADRADSVFAAHETYGFLWREDEHGEAAAINHEAAHRPRRQDREPHHLETGAFYVFRAAGFRASRHRFFGRIRIARVPEWTAIEIDDADQLRVARALAVLHETPEPIPVRAVVTDFDGVHTDDTAIIDAEGGERVRVSREDGMGVALLRRAGVPLLILSTEVNPVVRARADKLRVPVLHGIDDKESALRTWSHENGVPLADIAYLGNDVNDLPAMRIVGWPVAVANAHPQVIEEARVVLRRRGGDGAVRELIERVLSS</sequence>
<dbReference type="Proteomes" id="UP000033725">
    <property type="component" value="Unassembled WGS sequence"/>
</dbReference>
<dbReference type="PANTHER" id="PTHR21485">
    <property type="entry name" value="HAD SUPERFAMILY MEMBERS CMAS AND KDSC"/>
    <property type="match status" value="1"/>
</dbReference>
<dbReference type="Pfam" id="PF08282">
    <property type="entry name" value="Hydrolase_3"/>
    <property type="match status" value="1"/>
</dbReference>
<dbReference type="RefSeq" id="WP_156149188.1">
    <property type="nucleotide sequence ID" value="NZ_JYIV01000028.1"/>
</dbReference>
<evidence type="ECO:0000256" key="6">
    <source>
        <dbReference type="ARBA" id="ARBA00011881"/>
    </source>
</evidence>
<dbReference type="Gene3D" id="3.90.550.10">
    <property type="entry name" value="Spore Coat Polysaccharide Biosynthesis Protein SpsA, Chain A"/>
    <property type="match status" value="1"/>
</dbReference>
<dbReference type="AlphaFoldDB" id="A0A0F0KMS0"/>
<dbReference type="EMBL" id="JYIV01000028">
    <property type="protein sequence ID" value="KJL20566.1"/>
    <property type="molecule type" value="Genomic_DNA"/>
</dbReference>
<dbReference type="InterPro" id="IPR010023">
    <property type="entry name" value="KdsC_fam"/>
</dbReference>
<evidence type="ECO:0000256" key="5">
    <source>
        <dbReference type="ARBA" id="ARBA00010726"/>
    </source>
</evidence>
<dbReference type="PATRIC" id="fig|82380.10.peg.2797"/>
<organism evidence="11 12">
    <name type="scientific">Microbacterium oxydans</name>
    <dbReference type="NCBI Taxonomy" id="82380"/>
    <lineage>
        <taxon>Bacteria</taxon>
        <taxon>Bacillati</taxon>
        <taxon>Actinomycetota</taxon>
        <taxon>Actinomycetes</taxon>
        <taxon>Micrococcales</taxon>
        <taxon>Microbacteriaceae</taxon>
        <taxon>Microbacterium</taxon>
    </lineage>
</organism>
<keyword evidence="10" id="KW-0460">Magnesium</keyword>
<dbReference type="InterPro" id="IPR003329">
    <property type="entry name" value="Cytidylyl_trans"/>
</dbReference>
<keyword evidence="11" id="KW-0808">Transferase</keyword>
<reference evidence="11 12" key="1">
    <citation type="submission" date="2015-02" db="EMBL/GenBank/DDBJ databases">
        <title>Draft genome sequences of ten Microbacterium spp. with emphasis on heavy metal contaminated environments.</title>
        <authorList>
            <person name="Corretto E."/>
        </authorList>
    </citation>
    <scope>NUCLEOTIDE SEQUENCE [LARGE SCALE GENOMIC DNA]</scope>
    <source>
        <strain evidence="11 12">BEL163</strain>
    </source>
</reference>
<accession>A0A0F0KMS0</accession>
<comment type="pathway">
    <text evidence="3">Amino-sugar metabolism; N-acetylneuraminate metabolism.</text>
</comment>
<comment type="subunit">
    <text evidence="6">Homotetramer.</text>
</comment>
<keyword evidence="11" id="KW-0548">Nucleotidyltransferase</keyword>
<evidence type="ECO:0000256" key="1">
    <source>
        <dbReference type="ARBA" id="ARBA00001862"/>
    </source>
</evidence>
<dbReference type="GO" id="GO:0006054">
    <property type="term" value="P:N-acetylneuraminate metabolic process"/>
    <property type="evidence" value="ECO:0007669"/>
    <property type="project" value="UniProtKB-UniPathway"/>
</dbReference>
<proteinExistence type="inferred from homology"/>
<dbReference type="SUPFAM" id="SSF56784">
    <property type="entry name" value="HAD-like"/>
    <property type="match status" value="1"/>
</dbReference>
<dbReference type="GO" id="GO:0016788">
    <property type="term" value="F:hydrolase activity, acting on ester bonds"/>
    <property type="evidence" value="ECO:0007669"/>
    <property type="project" value="InterPro"/>
</dbReference>
<dbReference type="OrthoDB" id="9805604at2"/>
<dbReference type="PANTHER" id="PTHR21485:SF3">
    <property type="entry name" value="N-ACYLNEURAMINATE CYTIDYLYLTRANSFERASE"/>
    <property type="match status" value="1"/>
</dbReference>
<dbReference type="InterPro" id="IPR029044">
    <property type="entry name" value="Nucleotide-diphossugar_trans"/>
</dbReference>
<evidence type="ECO:0000313" key="11">
    <source>
        <dbReference type="EMBL" id="KJL20566.1"/>
    </source>
</evidence>
<evidence type="ECO:0000256" key="10">
    <source>
        <dbReference type="ARBA" id="ARBA00022842"/>
    </source>
</evidence>
<dbReference type="InterPro" id="IPR036412">
    <property type="entry name" value="HAD-like_sf"/>
</dbReference>
<keyword evidence="8" id="KW-0479">Metal-binding</keyword>
<dbReference type="GO" id="GO:0008781">
    <property type="term" value="F:N-acylneuraminate cytidylyltransferase activity"/>
    <property type="evidence" value="ECO:0007669"/>
    <property type="project" value="UniProtKB-EC"/>
</dbReference>
<gene>
    <name evidence="11" type="primary">neuA</name>
    <name evidence="11" type="ORF">RN51_02784</name>
</gene>
<dbReference type="SUPFAM" id="SSF53448">
    <property type="entry name" value="Nucleotide-diphospho-sugar transferases"/>
    <property type="match status" value="1"/>
</dbReference>
<dbReference type="Pfam" id="PF02348">
    <property type="entry name" value="CTP_transf_3"/>
    <property type="match status" value="1"/>
</dbReference>
<name>A0A0F0KMS0_9MICO</name>
<dbReference type="InterPro" id="IPR023214">
    <property type="entry name" value="HAD_sf"/>
</dbReference>
<evidence type="ECO:0000256" key="8">
    <source>
        <dbReference type="ARBA" id="ARBA00022723"/>
    </source>
</evidence>
<dbReference type="GO" id="GO:0046872">
    <property type="term" value="F:metal ion binding"/>
    <property type="evidence" value="ECO:0007669"/>
    <property type="project" value="UniProtKB-KW"/>
</dbReference>
<evidence type="ECO:0000256" key="3">
    <source>
        <dbReference type="ARBA" id="ARBA00005141"/>
    </source>
</evidence>
<protein>
    <recommendedName>
        <fullName evidence="7">N-acylneuraminate cytidylyltransferase</fullName>
        <ecNumber evidence="7">2.7.7.43</ecNumber>
    </recommendedName>
</protein>
<comment type="catalytic activity">
    <reaction evidence="1">
        <text>an N-acylneuraminate + CTP = a CMP-N-acyl-beta-neuraminate + diphosphate</text>
        <dbReference type="Rhea" id="RHEA:11344"/>
        <dbReference type="ChEBI" id="CHEBI:33019"/>
        <dbReference type="ChEBI" id="CHEBI:37563"/>
        <dbReference type="ChEBI" id="CHEBI:60073"/>
        <dbReference type="ChEBI" id="CHEBI:68671"/>
        <dbReference type="EC" id="2.7.7.43"/>
    </reaction>
</comment>